<evidence type="ECO:0000256" key="7">
    <source>
        <dbReference type="SAM" id="Phobius"/>
    </source>
</evidence>
<evidence type="ECO:0000256" key="1">
    <source>
        <dbReference type="ARBA" id="ARBA00004651"/>
    </source>
</evidence>
<evidence type="ECO:0000256" key="4">
    <source>
        <dbReference type="ARBA" id="ARBA00022692"/>
    </source>
</evidence>
<comment type="caution">
    <text evidence="9">The sequence shown here is derived from an EMBL/GenBank/DDBJ whole genome shotgun (WGS) entry which is preliminary data.</text>
</comment>
<keyword evidence="6 7" id="KW-0472">Membrane</keyword>
<feature type="transmembrane region" description="Helical" evidence="7">
    <location>
        <begin position="46"/>
        <end position="71"/>
    </location>
</feature>
<dbReference type="PROSITE" id="PS50850">
    <property type="entry name" value="MFS"/>
    <property type="match status" value="1"/>
</dbReference>
<evidence type="ECO:0000256" key="5">
    <source>
        <dbReference type="ARBA" id="ARBA00022989"/>
    </source>
</evidence>
<evidence type="ECO:0000313" key="10">
    <source>
        <dbReference type="Proteomes" id="UP000053681"/>
    </source>
</evidence>
<dbReference type="InterPro" id="IPR020846">
    <property type="entry name" value="MFS_dom"/>
</dbReference>
<feature type="transmembrane region" description="Helical" evidence="7">
    <location>
        <begin position="343"/>
        <end position="365"/>
    </location>
</feature>
<proteinExistence type="predicted"/>
<dbReference type="EMBL" id="LNQP01000018">
    <property type="protein sequence ID" value="KSU88616.1"/>
    <property type="molecule type" value="Genomic_DNA"/>
</dbReference>
<dbReference type="CDD" id="cd17324">
    <property type="entry name" value="MFS_NepI_like"/>
    <property type="match status" value="1"/>
</dbReference>
<keyword evidence="10" id="KW-1185">Reference proteome</keyword>
<name>A0A0V8JNS6_9BACI</name>
<organism evidence="9 10">
    <name type="scientific">Priestia veravalensis</name>
    <dbReference type="NCBI Taxonomy" id="1414648"/>
    <lineage>
        <taxon>Bacteria</taxon>
        <taxon>Bacillati</taxon>
        <taxon>Bacillota</taxon>
        <taxon>Bacilli</taxon>
        <taxon>Bacillales</taxon>
        <taxon>Bacillaceae</taxon>
        <taxon>Priestia</taxon>
    </lineage>
</organism>
<dbReference type="PANTHER" id="PTHR43124">
    <property type="entry name" value="PURINE EFFLUX PUMP PBUE"/>
    <property type="match status" value="1"/>
</dbReference>
<dbReference type="Pfam" id="PF07690">
    <property type="entry name" value="MFS_1"/>
    <property type="match status" value="1"/>
</dbReference>
<evidence type="ECO:0000256" key="6">
    <source>
        <dbReference type="ARBA" id="ARBA00023136"/>
    </source>
</evidence>
<feature type="transmembrane region" description="Helical" evidence="7">
    <location>
        <begin position="248"/>
        <end position="268"/>
    </location>
</feature>
<accession>A0A0V8JNS6</accession>
<dbReference type="InterPro" id="IPR050189">
    <property type="entry name" value="MFS_Efflux_Transporters"/>
</dbReference>
<keyword evidence="2" id="KW-0813">Transport</keyword>
<feature type="transmembrane region" description="Helical" evidence="7">
    <location>
        <begin position="280"/>
        <end position="297"/>
    </location>
</feature>
<feature type="transmembrane region" description="Helical" evidence="7">
    <location>
        <begin position="115"/>
        <end position="134"/>
    </location>
</feature>
<dbReference type="AlphaFoldDB" id="A0A0V8JNS6"/>
<evidence type="ECO:0000313" key="9">
    <source>
        <dbReference type="EMBL" id="KSU88616.1"/>
    </source>
</evidence>
<dbReference type="SUPFAM" id="SSF103473">
    <property type="entry name" value="MFS general substrate transporter"/>
    <property type="match status" value="1"/>
</dbReference>
<feature type="transmembrane region" description="Helical" evidence="7">
    <location>
        <begin position="169"/>
        <end position="192"/>
    </location>
</feature>
<comment type="subcellular location">
    <subcellularLocation>
        <location evidence="1">Cell membrane</location>
        <topology evidence="1">Multi-pass membrane protein</topology>
    </subcellularLocation>
</comment>
<dbReference type="Gene3D" id="1.20.1250.20">
    <property type="entry name" value="MFS general substrate transporter like domains"/>
    <property type="match status" value="1"/>
</dbReference>
<feature type="transmembrane region" description="Helical" evidence="7">
    <location>
        <begin position="141"/>
        <end position="163"/>
    </location>
</feature>
<sequence>MSSLSHTKTNEKGGTFALLALAISAFGIGTTEFVPVGLLSSISNDLSISITLAGLLISGYAIGVSIGAPVLTALTNKMNRKTLLMALMVVFIIGNAAAAVSTSFTLLLVARFITAFSHGIFFSIGSTIAADLVPQHKRASAIAFMFTGLTVATVTGVPLGTFIGQTFGWRATFGAVALLGVVGIIASAILIPNNLKEAPPTSFKEQVKILTNGPLLLAFAITALGYGGTFVAFTYLTPLLENVTGFSAKWVSIILLVYGVAVAIGNTVGGKAANKSPLKALFWMFIFQAVVLVALSFTAPFKIVGLITIFLMGLFAFMNVPGLQILVVNLAEKYVPSAVNVASALNIAAFNIGIAIGAFVGGLIVDSIGIIHTPWIGGVMVIGAVLLTAWSARIEKV</sequence>
<dbReference type="GO" id="GO:0005886">
    <property type="term" value="C:plasma membrane"/>
    <property type="evidence" value="ECO:0007669"/>
    <property type="project" value="UniProtKB-SubCell"/>
</dbReference>
<evidence type="ECO:0000259" key="8">
    <source>
        <dbReference type="PROSITE" id="PS50850"/>
    </source>
</evidence>
<feature type="transmembrane region" description="Helical" evidence="7">
    <location>
        <begin position="213"/>
        <end position="236"/>
    </location>
</feature>
<evidence type="ECO:0000256" key="3">
    <source>
        <dbReference type="ARBA" id="ARBA00022475"/>
    </source>
</evidence>
<keyword evidence="4 7" id="KW-0812">Transmembrane</keyword>
<gene>
    <name evidence="9" type="ORF">AS180_06990</name>
</gene>
<keyword evidence="5 7" id="KW-1133">Transmembrane helix</keyword>
<feature type="transmembrane region" description="Helical" evidence="7">
    <location>
        <begin position="371"/>
        <end position="392"/>
    </location>
</feature>
<keyword evidence="9" id="KW-0762">Sugar transport</keyword>
<dbReference type="InterPro" id="IPR036259">
    <property type="entry name" value="MFS_trans_sf"/>
</dbReference>
<evidence type="ECO:0000256" key="2">
    <source>
        <dbReference type="ARBA" id="ARBA00022448"/>
    </source>
</evidence>
<dbReference type="PANTHER" id="PTHR43124:SF8">
    <property type="entry name" value="INNER MEMBRANE TRANSPORT PROTEIN YDHP"/>
    <property type="match status" value="1"/>
</dbReference>
<feature type="transmembrane region" description="Helical" evidence="7">
    <location>
        <begin position="83"/>
        <end position="109"/>
    </location>
</feature>
<dbReference type="RefSeq" id="WP_061785941.1">
    <property type="nucleotide sequence ID" value="NZ_KQ758637.1"/>
</dbReference>
<dbReference type="GO" id="GO:0022857">
    <property type="term" value="F:transmembrane transporter activity"/>
    <property type="evidence" value="ECO:0007669"/>
    <property type="project" value="InterPro"/>
</dbReference>
<dbReference type="Proteomes" id="UP000053681">
    <property type="component" value="Unassembled WGS sequence"/>
</dbReference>
<keyword evidence="3" id="KW-1003">Cell membrane</keyword>
<feature type="transmembrane region" description="Helical" evidence="7">
    <location>
        <begin position="303"/>
        <end position="331"/>
    </location>
</feature>
<feature type="domain" description="Major facilitator superfamily (MFS) profile" evidence="8">
    <location>
        <begin position="17"/>
        <end position="396"/>
    </location>
</feature>
<reference evidence="9 10" key="1">
    <citation type="submission" date="2015-11" db="EMBL/GenBank/DDBJ databases">
        <title>Bacillus caseinolyticus sp nov.</title>
        <authorList>
            <person name="Dastager S.G."/>
            <person name="Mawlankar R."/>
        </authorList>
    </citation>
    <scope>NUCLEOTIDE SEQUENCE [LARGE SCALE GENOMIC DNA]</scope>
    <source>
        <strain evidence="9 10">SGD-V-76</strain>
    </source>
</reference>
<dbReference type="InterPro" id="IPR011701">
    <property type="entry name" value="MFS"/>
</dbReference>
<protein>
    <submittedName>
        <fullName evidence="9">MFS sugar transporter</fullName>
    </submittedName>
</protein>